<comment type="caution">
    <text evidence="2">The sequence shown here is derived from an EMBL/GenBank/DDBJ whole genome shotgun (WGS) entry which is preliminary data.</text>
</comment>
<dbReference type="EMBL" id="PYYB01000001">
    <property type="protein sequence ID" value="PTL59499.1"/>
    <property type="molecule type" value="Genomic_DNA"/>
</dbReference>
<organism evidence="2 3">
    <name type="scientific">Paraconexibacter algicola</name>
    <dbReference type="NCBI Taxonomy" id="2133960"/>
    <lineage>
        <taxon>Bacteria</taxon>
        <taxon>Bacillati</taxon>
        <taxon>Actinomycetota</taxon>
        <taxon>Thermoleophilia</taxon>
        <taxon>Solirubrobacterales</taxon>
        <taxon>Paraconexibacteraceae</taxon>
        <taxon>Paraconexibacter</taxon>
    </lineage>
</organism>
<keyword evidence="3" id="KW-1185">Reference proteome</keyword>
<accession>A0A2T4UJT4</accession>
<feature type="transmembrane region" description="Helical" evidence="1">
    <location>
        <begin position="212"/>
        <end position="228"/>
    </location>
</feature>
<keyword evidence="1" id="KW-0812">Transmembrane</keyword>
<feature type="transmembrane region" description="Helical" evidence="1">
    <location>
        <begin position="153"/>
        <end position="176"/>
    </location>
</feature>
<reference evidence="2 3" key="1">
    <citation type="submission" date="2018-03" db="EMBL/GenBank/DDBJ databases">
        <title>Aquarubrobacter algicola gen. nov., sp. nov., a novel actinobacterium isolated from shallow eutrophic lake during the end of cyanobacterial harmful algal blooms.</title>
        <authorList>
            <person name="Chun S.J."/>
        </authorList>
    </citation>
    <scope>NUCLEOTIDE SEQUENCE [LARGE SCALE GENOMIC DNA]</scope>
    <source>
        <strain evidence="2 3">Seoho-28</strain>
    </source>
</reference>
<protein>
    <submittedName>
        <fullName evidence="2">Uncharacterized protein</fullName>
    </submittedName>
</protein>
<proteinExistence type="predicted"/>
<dbReference type="AlphaFoldDB" id="A0A2T4UJT4"/>
<keyword evidence="1" id="KW-0472">Membrane</keyword>
<sequence>MTVSATARPAAETPDVAGLAHVGTVSFLAGRITPVGAFWVSLAGGVALARIGSRVGARGGYGASLAVMTETVAVMGPARISGPVTQALSAPLLGAMAARGRGTAALLAACFAIRLAHYAVLTAFFIAVIVGGIDAYVDSYDRVVELTGGLLPSGATAALVLGLLSNLAGAVVFSAVQVAVYRRALADAAPVDGAAERIPSVVAAPARSARRLVALVWVVVAAWCVMLATPAWPVLAVVTAGVAAGTAAARGEGRRSMRLGAGLGVALALGALGPGVLGAVPFDDAARRAVRALLLVASAAVVQGIAGPDGVRRLAAGALHALRRAPGAREAAALAPGLRADRRVIPASLELVARVREAAPSPRALTAAVLTWVDDEARRGPGAR</sequence>
<name>A0A2T4UJT4_9ACTN</name>
<evidence type="ECO:0000313" key="2">
    <source>
        <dbReference type="EMBL" id="PTL59499.1"/>
    </source>
</evidence>
<evidence type="ECO:0000256" key="1">
    <source>
        <dbReference type="SAM" id="Phobius"/>
    </source>
</evidence>
<evidence type="ECO:0000313" key="3">
    <source>
        <dbReference type="Proteomes" id="UP000240739"/>
    </source>
</evidence>
<dbReference type="Proteomes" id="UP000240739">
    <property type="component" value="Unassembled WGS sequence"/>
</dbReference>
<feature type="transmembrane region" description="Helical" evidence="1">
    <location>
        <begin position="263"/>
        <end position="282"/>
    </location>
</feature>
<feature type="transmembrane region" description="Helical" evidence="1">
    <location>
        <begin position="106"/>
        <end position="133"/>
    </location>
</feature>
<keyword evidence="1" id="KW-1133">Transmembrane helix</keyword>
<gene>
    <name evidence="2" type="ORF">C7Y72_07485</name>
</gene>